<dbReference type="Proteomes" id="UP000480266">
    <property type="component" value="Unassembled WGS sequence"/>
</dbReference>
<evidence type="ECO:0000313" key="1">
    <source>
        <dbReference type="EMBL" id="NGX94724.1"/>
    </source>
</evidence>
<evidence type="ECO:0000313" key="2">
    <source>
        <dbReference type="Proteomes" id="UP000480266"/>
    </source>
</evidence>
<proteinExistence type="predicted"/>
<protein>
    <submittedName>
        <fullName evidence="1">GntR family transcriptional regulator</fullName>
    </submittedName>
</protein>
<dbReference type="EMBL" id="JAAMRR010000291">
    <property type="protein sequence ID" value="NGX94724.1"/>
    <property type="molecule type" value="Genomic_DNA"/>
</dbReference>
<organism evidence="1 2">
    <name type="scientific">Candidatus Afipia apatlaquensis</name>
    <dbReference type="NCBI Taxonomy" id="2712852"/>
    <lineage>
        <taxon>Bacteria</taxon>
        <taxon>Pseudomonadati</taxon>
        <taxon>Pseudomonadota</taxon>
        <taxon>Alphaproteobacteria</taxon>
        <taxon>Hyphomicrobiales</taxon>
        <taxon>Nitrobacteraceae</taxon>
        <taxon>Afipia</taxon>
    </lineage>
</organism>
<accession>A0A7C9RDK9</accession>
<reference evidence="1" key="1">
    <citation type="submission" date="2020-02" db="EMBL/GenBank/DDBJ databases">
        <title>Draft genome sequence of Candidatus Afipia apatlaquensis IBT-C3, a potential strain for decolorization of textile dyes.</title>
        <authorList>
            <person name="Sanchez-Reyes A."/>
            <person name="Breton-Deval L."/>
            <person name="Mangelson H."/>
            <person name="Sanchez-Flores A."/>
        </authorList>
    </citation>
    <scope>NUCLEOTIDE SEQUENCE [LARGE SCALE GENOMIC DNA]</scope>
    <source>
        <strain evidence="1">IBT-C3</strain>
    </source>
</reference>
<sequence length="38" mass="4335">MNNLLRTKSLEIVETSPASLHDDLLSQIRDFIVEGHLE</sequence>
<keyword evidence="2" id="KW-1185">Reference proteome</keyword>
<comment type="caution">
    <text evidence="1">The sequence shown here is derived from an EMBL/GenBank/DDBJ whole genome shotgun (WGS) entry which is preliminary data.</text>
</comment>
<gene>
    <name evidence="1" type="ORF">G4V63_05675</name>
</gene>
<feature type="non-terminal residue" evidence="1">
    <location>
        <position position="38"/>
    </location>
</feature>
<dbReference type="AlphaFoldDB" id="A0A7C9RDK9"/>
<name>A0A7C9RDK9_9BRAD</name>